<dbReference type="RefSeq" id="WP_169345434.1">
    <property type="nucleotide sequence ID" value="NZ_JABBJJ010000057.1"/>
</dbReference>
<evidence type="ECO:0000313" key="3">
    <source>
        <dbReference type="Proteomes" id="UP000518300"/>
    </source>
</evidence>
<name>A0A848LFZ7_9BACT</name>
<reference evidence="2 3" key="1">
    <citation type="submission" date="2020-04" db="EMBL/GenBank/DDBJ databases">
        <title>Draft genome of Pyxidicoccus fallax type strain.</title>
        <authorList>
            <person name="Whitworth D.E."/>
        </authorList>
    </citation>
    <scope>NUCLEOTIDE SEQUENCE [LARGE SCALE GENOMIC DNA]</scope>
    <source>
        <strain evidence="2 3">DSM 14698</strain>
    </source>
</reference>
<organism evidence="2 3">
    <name type="scientific">Pyxidicoccus fallax</name>
    <dbReference type="NCBI Taxonomy" id="394095"/>
    <lineage>
        <taxon>Bacteria</taxon>
        <taxon>Pseudomonadati</taxon>
        <taxon>Myxococcota</taxon>
        <taxon>Myxococcia</taxon>
        <taxon>Myxococcales</taxon>
        <taxon>Cystobacterineae</taxon>
        <taxon>Myxococcaceae</taxon>
        <taxon>Pyxidicoccus</taxon>
    </lineage>
</organism>
<dbReference type="Proteomes" id="UP000518300">
    <property type="component" value="Unassembled WGS sequence"/>
</dbReference>
<proteinExistence type="predicted"/>
<sequence length="318" mass="33419">MGNDQRAGPIEALRNLTLKLERLAVREAMSGAVSGAAEGVRKEVPELDGQIRALAQDALTVLARLVHDAAEREQAGAGATAHTLAAAAMQGALEVVERQWRSGGMPLLGFIARVNHLFDEVVEFARSRTDEIRSPGDRAGAMAQGVVKVTVEELQEAVPRLAESARCLAPLGQEMAAKVGRGFVEGVETKLREESDALVGLLEHAGRGLVRGLAAGIREELASTPAASAEALGASLEKLAERSAAATVRGAGGELEGQGRRWHEALRNLGVLRRASREVTGGAMEALGTVLRWPVMAAVGAGSALMALSLLTLRRRMA</sequence>
<keyword evidence="1" id="KW-0812">Transmembrane</keyword>
<accession>A0A848LFZ7</accession>
<evidence type="ECO:0000313" key="2">
    <source>
        <dbReference type="EMBL" id="NMO16143.1"/>
    </source>
</evidence>
<keyword evidence="1" id="KW-0472">Membrane</keyword>
<protein>
    <submittedName>
        <fullName evidence="2">Uncharacterized protein</fullName>
    </submittedName>
</protein>
<gene>
    <name evidence="2" type="ORF">HG543_14970</name>
</gene>
<feature type="transmembrane region" description="Helical" evidence="1">
    <location>
        <begin position="293"/>
        <end position="313"/>
    </location>
</feature>
<comment type="caution">
    <text evidence="2">The sequence shown here is derived from an EMBL/GenBank/DDBJ whole genome shotgun (WGS) entry which is preliminary data.</text>
</comment>
<dbReference type="EMBL" id="JABBJJ010000057">
    <property type="protein sequence ID" value="NMO16143.1"/>
    <property type="molecule type" value="Genomic_DNA"/>
</dbReference>
<evidence type="ECO:0000256" key="1">
    <source>
        <dbReference type="SAM" id="Phobius"/>
    </source>
</evidence>
<dbReference type="AlphaFoldDB" id="A0A848LFZ7"/>
<keyword evidence="3" id="KW-1185">Reference proteome</keyword>
<keyword evidence="1" id="KW-1133">Transmembrane helix</keyword>